<dbReference type="Pfam" id="PF02023">
    <property type="entry name" value="SCAN"/>
    <property type="match status" value="1"/>
</dbReference>
<evidence type="ECO:0000259" key="4">
    <source>
        <dbReference type="PROSITE" id="PS50878"/>
    </source>
</evidence>
<dbReference type="GO" id="GO:0015074">
    <property type="term" value="P:DNA integration"/>
    <property type="evidence" value="ECO:0007669"/>
    <property type="project" value="InterPro"/>
</dbReference>
<keyword evidence="7" id="KW-1185">Reference proteome</keyword>
<dbReference type="Pfam" id="PF00665">
    <property type="entry name" value="rve"/>
    <property type="match status" value="1"/>
</dbReference>
<feature type="domain" description="Reverse transcriptase" evidence="4">
    <location>
        <begin position="1233"/>
        <end position="1410"/>
    </location>
</feature>
<dbReference type="InterPro" id="IPR036423">
    <property type="entry name" value="SOD-like_Cu/Zn_dom_sf"/>
</dbReference>
<name>A0AA88YDH6_PINIB</name>
<gene>
    <name evidence="6" type="ORF">FSP39_018396</name>
</gene>
<dbReference type="InterPro" id="IPR036397">
    <property type="entry name" value="RNaseH_sf"/>
</dbReference>
<dbReference type="FunFam" id="1.10.340.70:FF:000001">
    <property type="entry name" value="Retrovirus-related Pol polyprotein from transposon gypsy-like Protein"/>
    <property type="match status" value="1"/>
</dbReference>
<dbReference type="Pfam" id="PF00080">
    <property type="entry name" value="Sod_Cu"/>
    <property type="match status" value="4"/>
</dbReference>
<dbReference type="GO" id="GO:0003824">
    <property type="term" value="F:catalytic activity"/>
    <property type="evidence" value="ECO:0007669"/>
    <property type="project" value="UniProtKB-KW"/>
</dbReference>
<proteinExistence type="predicted"/>
<dbReference type="InterPro" id="IPR001584">
    <property type="entry name" value="Integrase_cat-core"/>
</dbReference>
<evidence type="ECO:0008006" key="8">
    <source>
        <dbReference type="Google" id="ProtNLM"/>
    </source>
</evidence>
<dbReference type="InterPro" id="IPR038269">
    <property type="entry name" value="SCAN_sf"/>
</dbReference>
<dbReference type="InterPro" id="IPR041577">
    <property type="entry name" value="RT_RNaseH_2"/>
</dbReference>
<dbReference type="InterPro" id="IPR041588">
    <property type="entry name" value="Integrase_H2C2"/>
</dbReference>
<dbReference type="Gene3D" id="1.10.4020.10">
    <property type="entry name" value="DNA breaking-rejoining enzymes"/>
    <property type="match status" value="1"/>
</dbReference>
<dbReference type="GO" id="GO:0006801">
    <property type="term" value="P:superoxide metabolic process"/>
    <property type="evidence" value="ECO:0007669"/>
    <property type="project" value="InterPro"/>
</dbReference>
<dbReference type="Pfam" id="PF22938">
    <property type="entry name" value="Integrase_p58_C"/>
    <property type="match status" value="1"/>
</dbReference>
<dbReference type="GO" id="GO:0046872">
    <property type="term" value="F:metal ion binding"/>
    <property type="evidence" value="ECO:0007669"/>
    <property type="project" value="InterPro"/>
</dbReference>
<feature type="region of interest" description="Disordered" evidence="3">
    <location>
        <begin position="664"/>
        <end position="688"/>
    </location>
</feature>
<dbReference type="PANTHER" id="PTHR37984">
    <property type="entry name" value="PROTEIN CBG26694"/>
    <property type="match status" value="1"/>
</dbReference>
<dbReference type="InterPro" id="IPR043502">
    <property type="entry name" value="DNA/RNA_pol_sf"/>
</dbReference>
<dbReference type="Pfam" id="PF17919">
    <property type="entry name" value="RT_RNaseH_2"/>
    <property type="match status" value="1"/>
</dbReference>
<dbReference type="SUPFAM" id="SSF49329">
    <property type="entry name" value="Cu,Zn superoxide dismutase-like"/>
    <property type="match status" value="4"/>
</dbReference>
<dbReference type="InterPro" id="IPR054465">
    <property type="entry name" value="Integrase_p58-like_C"/>
</dbReference>
<evidence type="ECO:0000313" key="6">
    <source>
        <dbReference type="EMBL" id="KAK3103312.1"/>
    </source>
</evidence>
<dbReference type="Pfam" id="PF17921">
    <property type="entry name" value="Integrase_H2C2"/>
    <property type="match status" value="1"/>
</dbReference>
<dbReference type="Proteomes" id="UP001186944">
    <property type="component" value="Unassembled WGS sequence"/>
</dbReference>
<dbReference type="SUPFAM" id="SSF53098">
    <property type="entry name" value="Ribonuclease H-like"/>
    <property type="match status" value="1"/>
</dbReference>
<evidence type="ECO:0000259" key="5">
    <source>
        <dbReference type="PROSITE" id="PS50994"/>
    </source>
</evidence>
<dbReference type="PROSITE" id="PS50994">
    <property type="entry name" value="INTEGRASE"/>
    <property type="match status" value="1"/>
</dbReference>
<feature type="compositionally biased region" description="Low complexity" evidence="3">
    <location>
        <begin position="390"/>
        <end position="408"/>
    </location>
</feature>
<dbReference type="Gene3D" id="3.30.420.10">
    <property type="entry name" value="Ribonuclease H-like superfamily/Ribonuclease H"/>
    <property type="match status" value="1"/>
</dbReference>
<dbReference type="Pfam" id="PF00078">
    <property type="entry name" value="RVT_1"/>
    <property type="match status" value="1"/>
</dbReference>
<evidence type="ECO:0000256" key="3">
    <source>
        <dbReference type="SAM" id="MobiDB-lite"/>
    </source>
</evidence>
<reference evidence="6" key="1">
    <citation type="submission" date="2019-08" db="EMBL/GenBank/DDBJ databases">
        <title>The improved chromosome-level genome for the pearl oyster Pinctada fucata martensii using PacBio sequencing and Hi-C.</title>
        <authorList>
            <person name="Zheng Z."/>
        </authorList>
    </citation>
    <scope>NUCLEOTIDE SEQUENCE</scope>
    <source>
        <strain evidence="6">ZZ-2019</strain>
        <tissue evidence="6">Adductor muscle</tissue>
    </source>
</reference>
<dbReference type="Gene3D" id="2.60.40.200">
    <property type="entry name" value="Superoxide dismutase, copper/zinc binding domain"/>
    <property type="match status" value="4"/>
</dbReference>
<sequence>MVFSVTEFLKSPTVGEFESLKKDDLIGLGLHLKLDVKSSMRKQEIRNIVAKELLAKEIFSSYDFPVEPVSSETKMSKYEFELEKMKLQLQFEKEEKERQFQIEKEEKERQFQIEREEKERQFEKEEKERQFQIEREEKERQFEKEEKIRQFEREKEEREKQERMHEKELQFELEKLKLGKSTKENPVPSPVKSEFDAAKNIRLVPKFQEKSVDKYFPHFEKIAANLKWPRDFWPTLLQSVLIGKAAEVYSALSIAESSDYDKVKDTILRAYQLVPEAYRQKFRKYKKFENQTYVEFAREKEDLFDQWFRSKKIPNSFDNLRQIILIEEFKECVHQDLRTHLEDKNVKTLEEAAVLSDTYALTHKKNFVSKTQSSDSAKTSDFPKKNVQESQSSISSQSPSQGGSTSGPRSERSEASPGVGSLPTCNYCKKKGHVIGECLKLKKKKELKSQACASVRNDRKALDSICSDTPEIQGSKSSSDDFVEDHYKPFLSQGFVSLSDSSEALPVQILRDTGAAQTLLLEGSLPLSEHTFTGRSVLLQGVELGVIDVPLHKIYLKSDLITGPVIVGVRPTLPVQGVSLLLGNDLAGGKVVADPIVCEKITSDVVSDDEDDDLYPACAVTRAMARNRLKEAESTSALNEDHPSKSIDLSDTFMSTIDDSVPETSVPLHVDKSPTVPGDDYHPPLDRDTDALSREQLLSEQTKDPEIIRLSKRALPREEADKVGECFYIQDGILMRKWRPPDAPPNEVWRVVHQIVVPVAYRGDIMSLAHDTPMAGHLGVNKTYNRILSHFYWPKLRKDVSEFCKSCHNCQMVGKPNQVIPPAPLQPIPAFEEPFSRVLVDCVGPLPRTRSGNQYLLTIMCTSTRFPEAIPLRNIKAKTIVKALTKFFSFVGAPKAIQSDQGSNFMSGLFQQVMHELGIRQYKSSAYHPESQGALERFHQTLKTMMKTYCHQYGKDWDEGVHLVLFAAREAVQESLGFSPFELVFGHTVRGPLKILKEKWLTETSNLNLLDYVSNFKEKLHNACKLAQENLKTSQMKMKTWYDKDARNRVFKPGDKVLVFLPIPGHPLQARYFGPYEIESKISDVNYVVKTPGRRKEKRVCHVNMLKEYFDRSDRNFVRPVSTLANVNTLENCVEPECNEETVEKDFAQSVRLKNSEILTNPEVKLGHLTVHHKEEVHQLMREYTTIFPDIPKKTNASHHDVIVGDASPIKQHPYRLNPIKLQYMRKEIQYMLENDIIEPSNSDWSSPCILVPKPDGTYRLCTDFRKVNSVTKTDSYPIPRIDDCIDKIGSAKFVSKFDLLKGYWQVPLTERAREISAFATPDGLYQYKVMPFGMKNAPATFQRMIHSLLNHLEGCEAYIDDVIIYSDTWDDHLRIMRTFFDILAKANLTVNLAKSEFCHATVEYLGHKVGQGFVTPIMAKVEAISKFPIPTNKKEIMRFLGMAGFYRKFCPNFSSVVGPLTNLLQKRVNFAWTNDCDESFKKIKCVLMNSPVLSAPNFDKQFKLTVDASDVGIGAALFQENDDGVDRVVCTSLLLIDKVTGKRVCATIEYMAPYITAEAKFLFNVGGKVIFRQVETHRDYRTTMYSNLFKVSEENPRPKTMVWQIVKGRKNLPETMCRRLRRRPPVAHGTIKVGAHKDDAISTMHSAKLPLSKPGCIIGMYLLLRLPNTGRIVSCARIRKVVPKTAAVAFFHDGVKGRIGFNQRSEYDITDVHVSLTNLRSIASGYHVHEWPVPLKLGADENICGPSKVSGHYNPFDVDIKNSPPAGKGTEDQYELGDLSGKYGKLDNRNNFVKSFTDNNLPLFGIYSIIGRSVVIHRKDGSRWICSTIVPEGTLIRTVATFKSPVIGRIVMMQDAGDRFADTQVYVELNYANGITTSTSYHAWHVHVNEICSDFNGKSCACSSAGGHFNPYNVELQGDYKSQCNPRNPLRCELGDQSGKNGRLSIRSQNGDFSRFFFTDEHLQLTGNFGVIGKSVVIHAANSGSARLACANLVLTPKRTLIVNQWYNMTSARVRGFFRFTGDVEKHQEEQAFVKIRLQNLDRQADGFHVHKFPVNPTSNFPPCSPKAVGGHFNPFDVNIKQSPPAGTGTHDQYEVGDLSGKYGKLLTGKNFVEVSGLDNFLPVRGQLSIAGRSIVIHKPDSSRWVCGNIVESIMTSRALLMEARAMFTSGPVRGYIHLAQYRYPNGRLSDTSIVVNLNPAPGVPKSSCHNWHVHVTSVKPDGDVMNGCLSAGPHYNPFNVNVKEGYDECKFENPWRCELGDSSGKHGCYDIGGGKRFYTDVNLPLRGKYGVIGRSFVIHVANKGAARYVCANIRGV</sequence>
<feature type="domain" description="Integrase catalytic" evidence="5">
    <location>
        <begin position="830"/>
        <end position="988"/>
    </location>
</feature>
<dbReference type="CDD" id="cd22249">
    <property type="entry name" value="UDM1_RNF168_RNF169-like"/>
    <property type="match status" value="1"/>
</dbReference>
<dbReference type="InterPro" id="IPR043128">
    <property type="entry name" value="Rev_trsase/Diguanyl_cyclase"/>
</dbReference>
<keyword evidence="1" id="KW-0511">Multifunctional enzyme</keyword>
<dbReference type="Gene3D" id="3.10.10.10">
    <property type="entry name" value="HIV Type 1 Reverse Transcriptase, subunit A, domain 1"/>
    <property type="match status" value="1"/>
</dbReference>
<dbReference type="PANTHER" id="PTHR37984:SF5">
    <property type="entry name" value="PROTEIN NYNRIN-LIKE"/>
    <property type="match status" value="1"/>
</dbReference>
<evidence type="ECO:0000256" key="1">
    <source>
        <dbReference type="ARBA" id="ARBA00023268"/>
    </source>
</evidence>
<organism evidence="6 7">
    <name type="scientific">Pinctada imbricata</name>
    <name type="common">Atlantic pearl-oyster</name>
    <name type="synonym">Pinctada martensii</name>
    <dbReference type="NCBI Taxonomy" id="66713"/>
    <lineage>
        <taxon>Eukaryota</taxon>
        <taxon>Metazoa</taxon>
        <taxon>Spiralia</taxon>
        <taxon>Lophotrochozoa</taxon>
        <taxon>Mollusca</taxon>
        <taxon>Bivalvia</taxon>
        <taxon>Autobranchia</taxon>
        <taxon>Pteriomorphia</taxon>
        <taxon>Pterioida</taxon>
        <taxon>Pterioidea</taxon>
        <taxon>Pteriidae</taxon>
        <taxon>Pinctada</taxon>
    </lineage>
</organism>
<dbReference type="GO" id="GO:0003676">
    <property type="term" value="F:nucleic acid binding"/>
    <property type="evidence" value="ECO:0007669"/>
    <property type="project" value="InterPro"/>
</dbReference>
<keyword evidence="2" id="KW-0175">Coiled coil</keyword>
<evidence type="ECO:0000256" key="2">
    <source>
        <dbReference type="SAM" id="Coils"/>
    </source>
</evidence>
<dbReference type="Gene3D" id="4.10.60.10">
    <property type="entry name" value="Zinc finger, CCHC-type"/>
    <property type="match status" value="1"/>
</dbReference>
<dbReference type="InterPro" id="IPR012337">
    <property type="entry name" value="RNaseH-like_sf"/>
</dbReference>
<feature type="region of interest" description="Disordered" evidence="3">
    <location>
        <begin position="370"/>
        <end position="419"/>
    </location>
</feature>
<feature type="coiled-coil region" evidence="2">
    <location>
        <begin position="75"/>
        <end position="168"/>
    </location>
</feature>
<comment type="caution">
    <text evidence="6">The sequence shown here is derived from an EMBL/GenBank/DDBJ whole genome shotgun (WGS) entry which is preliminary data.</text>
</comment>
<feature type="compositionally biased region" description="Basic and acidic residues" evidence="3">
    <location>
        <begin position="679"/>
        <end position="688"/>
    </location>
</feature>
<dbReference type="SUPFAM" id="SSF47353">
    <property type="entry name" value="Retrovirus capsid dimerization domain-like"/>
    <property type="match status" value="1"/>
</dbReference>
<dbReference type="InterPro" id="IPR050951">
    <property type="entry name" value="Retrovirus_Pol_polyprotein"/>
</dbReference>
<dbReference type="InterPro" id="IPR000477">
    <property type="entry name" value="RT_dom"/>
</dbReference>
<dbReference type="InterPro" id="IPR001424">
    <property type="entry name" value="SOD_Cu_Zn_dom"/>
</dbReference>
<feature type="compositionally biased region" description="Polar residues" evidence="3">
    <location>
        <begin position="370"/>
        <end position="379"/>
    </location>
</feature>
<dbReference type="CDD" id="cd01647">
    <property type="entry name" value="RT_LTR"/>
    <property type="match status" value="1"/>
</dbReference>
<dbReference type="FunFam" id="3.30.420.10:FF:000032">
    <property type="entry name" value="Retrovirus-related Pol polyprotein from transposon 297-like Protein"/>
    <property type="match status" value="1"/>
</dbReference>
<protein>
    <recommendedName>
        <fullName evidence="8">Reverse transcriptase</fullName>
    </recommendedName>
</protein>
<dbReference type="EMBL" id="VSWD01000005">
    <property type="protein sequence ID" value="KAK3103312.1"/>
    <property type="molecule type" value="Genomic_DNA"/>
</dbReference>
<evidence type="ECO:0000313" key="7">
    <source>
        <dbReference type="Proteomes" id="UP001186944"/>
    </source>
</evidence>
<dbReference type="Gene3D" id="1.10.340.70">
    <property type="match status" value="1"/>
</dbReference>
<dbReference type="PROSITE" id="PS50878">
    <property type="entry name" value="RT_POL"/>
    <property type="match status" value="1"/>
</dbReference>
<dbReference type="SUPFAM" id="SSF56672">
    <property type="entry name" value="DNA/RNA polymerases"/>
    <property type="match status" value="1"/>
</dbReference>
<dbReference type="InterPro" id="IPR003309">
    <property type="entry name" value="SCAN_dom"/>
</dbReference>
<dbReference type="Gene3D" id="3.30.70.270">
    <property type="match status" value="2"/>
</dbReference>
<dbReference type="FunFam" id="3.30.70.270:FF:000115">
    <property type="entry name" value="Polyprotein of retroviral origin, putative"/>
    <property type="match status" value="1"/>
</dbReference>
<accession>A0AA88YDH6</accession>